<dbReference type="Gene3D" id="2.60.40.1120">
    <property type="entry name" value="Carboxypeptidase-like, regulatory domain"/>
    <property type="match status" value="1"/>
</dbReference>
<dbReference type="PATRIC" id="fig|1605367.3.peg.585"/>
<keyword evidence="3 8" id="KW-1134">Transmembrane beta strand</keyword>
<evidence type="ECO:0000256" key="4">
    <source>
        <dbReference type="ARBA" id="ARBA00022692"/>
    </source>
</evidence>
<gene>
    <name evidence="12" type="ORF">AFM12_15795</name>
</gene>
<protein>
    <submittedName>
        <fullName evidence="12">TonB-dependent receptor</fullName>
    </submittedName>
</protein>
<keyword evidence="12" id="KW-0675">Receptor</keyword>
<accession>A0A0P7BA86</accession>
<evidence type="ECO:0000256" key="5">
    <source>
        <dbReference type="ARBA" id="ARBA00022729"/>
    </source>
</evidence>
<dbReference type="InterPro" id="IPR012910">
    <property type="entry name" value="Plug_dom"/>
</dbReference>
<keyword evidence="4 8" id="KW-0812">Transmembrane</keyword>
<evidence type="ECO:0000256" key="7">
    <source>
        <dbReference type="ARBA" id="ARBA00023237"/>
    </source>
</evidence>
<proteinExistence type="inferred from homology"/>
<evidence type="ECO:0000259" key="10">
    <source>
        <dbReference type="Pfam" id="PF07715"/>
    </source>
</evidence>
<sequence>MKYLTLLKSLILILCSLVSLAQTGRVTGRVVDAEGDSPLAFSSIRIFKTSDSTLVDGNITDEAGKFNLQVPYGQYYANIEFIGYNPLNTPFFVINEENSEVDLGDLELASSSQNLDEVVVQAERSSMELSLDKRVFNVGKDLANAGGSAQQILVNIPSVTVDPDGTVKLRGSNNVRILIDGKPSGLVTFKGGAGLASLQASMVERVEIITNPSARYEAEGMAGIINIILKKENRQGFNGSFQLITGVPANYGAAVNLNYRHRKINFFVNYALTYDKTPYRGDLYQEVFDEGVTRILDQTNSGHVIGFNNNVRGGLDFYFSEKSILTASYMLSRADGKRLTENVYNDYINSFSNPLTTIIRNQDEDEVEPLSETVVTWKRQFERKGHELNATFRFLDHWENSDQLFTQAGTLADGSVDQVNTFVQHSVNDEFEKQFLYQLDYVQPFSKEGKVELGARISLRDMENDYVVNDVSDGGIETPIPELDNVFLYDENISAVYGILGNKNNRFSYQAGLRAEWTDVSTTLEKTNQVNPRNYFNFFPSAHLTYDVGNDNSLQLSYSRRIRRPVYNDLSPFMTVSDSRNFFSGNPDLNPEYSDVYEIGHLKNFEKGSLTSSVYYRNTTDNIERIREVDENGFATTLPQNLNGETAYGVEFTTNYSPYKWWKMDVNFNLFHANIDGSNISEQYKTETNTWFARYTTRFLLPDNLDLQLRANYDAAQKIAQGSRKAIYFFDFALKKDVLKRKGTVNFAVLDIFNTRWMRTINTGEGFYTESNRQFRRRQFNLTLSYRINQG</sequence>
<feature type="chain" id="PRO_5006135570" evidence="9">
    <location>
        <begin position="22"/>
        <end position="791"/>
    </location>
</feature>
<evidence type="ECO:0000313" key="12">
    <source>
        <dbReference type="EMBL" id="KPM47259.1"/>
    </source>
</evidence>
<evidence type="ECO:0000313" key="13">
    <source>
        <dbReference type="Proteomes" id="UP000050454"/>
    </source>
</evidence>
<comment type="similarity">
    <text evidence="8">Belongs to the TonB-dependent receptor family.</text>
</comment>
<evidence type="ECO:0000259" key="11">
    <source>
        <dbReference type="Pfam" id="PF14905"/>
    </source>
</evidence>
<comment type="subcellular location">
    <subcellularLocation>
        <location evidence="1 8">Cell outer membrane</location>
        <topology evidence="1 8">Multi-pass membrane protein</topology>
    </subcellularLocation>
</comment>
<feature type="signal peptide" evidence="9">
    <location>
        <begin position="1"/>
        <end position="21"/>
    </location>
</feature>
<dbReference type="InterPro" id="IPR036942">
    <property type="entry name" value="Beta-barrel_TonB_sf"/>
</dbReference>
<dbReference type="PROSITE" id="PS52016">
    <property type="entry name" value="TONB_DEPENDENT_REC_3"/>
    <property type="match status" value="1"/>
</dbReference>
<dbReference type="Proteomes" id="UP000050454">
    <property type="component" value="Unassembled WGS sequence"/>
</dbReference>
<organism evidence="12 13">
    <name type="scientific">Jiulongibacter sediminis</name>
    <dbReference type="NCBI Taxonomy" id="1605367"/>
    <lineage>
        <taxon>Bacteria</taxon>
        <taxon>Pseudomonadati</taxon>
        <taxon>Bacteroidota</taxon>
        <taxon>Cytophagia</taxon>
        <taxon>Cytophagales</taxon>
        <taxon>Leadbetterellaceae</taxon>
        <taxon>Jiulongibacter</taxon>
    </lineage>
</organism>
<keyword evidence="13" id="KW-1185">Reference proteome</keyword>
<keyword evidence="2 8" id="KW-0813">Transport</keyword>
<dbReference type="GO" id="GO:0044718">
    <property type="term" value="P:siderophore transmembrane transport"/>
    <property type="evidence" value="ECO:0007669"/>
    <property type="project" value="TreeGrafter"/>
</dbReference>
<dbReference type="OrthoDB" id="905812at2"/>
<dbReference type="Pfam" id="PF07715">
    <property type="entry name" value="Plug"/>
    <property type="match status" value="1"/>
</dbReference>
<dbReference type="STRING" id="1605367.AFM12_15795"/>
<dbReference type="SUPFAM" id="SSF49464">
    <property type="entry name" value="Carboxypeptidase regulatory domain-like"/>
    <property type="match status" value="1"/>
</dbReference>
<evidence type="ECO:0000256" key="3">
    <source>
        <dbReference type="ARBA" id="ARBA00022452"/>
    </source>
</evidence>
<dbReference type="RefSeq" id="WP_055150064.1">
    <property type="nucleotide sequence ID" value="NZ_JXSZ01000012.1"/>
</dbReference>
<evidence type="ECO:0000256" key="1">
    <source>
        <dbReference type="ARBA" id="ARBA00004571"/>
    </source>
</evidence>
<dbReference type="Gene3D" id="2.170.130.10">
    <property type="entry name" value="TonB-dependent receptor, plug domain"/>
    <property type="match status" value="1"/>
</dbReference>
<evidence type="ECO:0000256" key="2">
    <source>
        <dbReference type="ARBA" id="ARBA00022448"/>
    </source>
</evidence>
<dbReference type="InterPro" id="IPR037066">
    <property type="entry name" value="Plug_dom_sf"/>
</dbReference>
<evidence type="ECO:0000256" key="6">
    <source>
        <dbReference type="ARBA" id="ARBA00023136"/>
    </source>
</evidence>
<evidence type="ECO:0000256" key="8">
    <source>
        <dbReference type="PROSITE-ProRule" id="PRU01360"/>
    </source>
</evidence>
<name>A0A0P7BA86_9BACT</name>
<evidence type="ECO:0000256" key="9">
    <source>
        <dbReference type="SAM" id="SignalP"/>
    </source>
</evidence>
<dbReference type="Pfam" id="PF13715">
    <property type="entry name" value="CarbopepD_reg_2"/>
    <property type="match status" value="1"/>
</dbReference>
<keyword evidence="6 8" id="KW-0472">Membrane</keyword>
<dbReference type="InterPro" id="IPR039426">
    <property type="entry name" value="TonB-dep_rcpt-like"/>
</dbReference>
<feature type="domain" description="TonB-dependent receptor plug" evidence="10">
    <location>
        <begin position="146"/>
        <end position="224"/>
    </location>
</feature>
<comment type="caution">
    <text evidence="12">The sequence shown here is derived from an EMBL/GenBank/DDBJ whole genome shotgun (WGS) entry which is preliminary data.</text>
</comment>
<dbReference type="PANTHER" id="PTHR30069:SF29">
    <property type="entry name" value="HEMOGLOBIN AND HEMOGLOBIN-HAPTOGLOBIN-BINDING PROTEIN 1-RELATED"/>
    <property type="match status" value="1"/>
</dbReference>
<dbReference type="InterPro" id="IPR041700">
    <property type="entry name" value="OMP_b-brl_3"/>
</dbReference>
<dbReference type="PANTHER" id="PTHR30069">
    <property type="entry name" value="TONB-DEPENDENT OUTER MEMBRANE RECEPTOR"/>
    <property type="match status" value="1"/>
</dbReference>
<reference evidence="12 13" key="1">
    <citation type="submission" date="2015-07" db="EMBL/GenBank/DDBJ databases">
        <title>The draft genome sequence of Leadbetterella sp. JN14-9.</title>
        <authorList>
            <person name="Liu Y."/>
            <person name="Du J."/>
            <person name="Shao Z."/>
        </authorList>
    </citation>
    <scope>NUCLEOTIDE SEQUENCE [LARGE SCALE GENOMIC DNA]</scope>
    <source>
        <strain evidence="12 13">JN14-9</strain>
    </source>
</reference>
<dbReference type="GO" id="GO:0009279">
    <property type="term" value="C:cell outer membrane"/>
    <property type="evidence" value="ECO:0007669"/>
    <property type="project" value="UniProtKB-SubCell"/>
</dbReference>
<dbReference type="InterPro" id="IPR008969">
    <property type="entry name" value="CarboxyPept-like_regulatory"/>
</dbReference>
<feature type="domain" description="Outer membrane protein beta-barrel" evidence="11">
    <location>
        <begin position="379"/>
        <end position="786"/>
    </location>
</feature>
<keyword evidence="5 9" id="KW-0732">Signal</keyword>
<dbReference type="Pfam" id="PF14905">
    <property type="entry name" value="OMP_b-brl_3"/>
    <property type="match status" value="1"/>
</dbReference>
<keyword evidence="7 8" id="KW-0998">Cell outer membrane</keyword>
<dbReference type="Gene3D" id="2.40.170.20">
    <property type="entry name" value="TonB-dependent receptor, beta-barrel domain"/>
    <property type="match status" value="1"/>
</dbReference>
<dbReference type="AlphaFoldDB" id="A0A0P7BA86"/>
<dbReference type="EMBL" id="LGTQ01000012">
    <property type="protein sequence ID" value="KPM47259.1"/>
    <property type="molecule type" value="Genomic_DNA"/>
</dbReference>
<dbReference type="SUPFAM" id="SSF56935">
    <property type="entry name" value="Porins"/>
    <property type="match status" value="1"/>
</dbReference>
<dbReference type="GO" id="GO:0015344">
    <property type="term" value="F:siderophore uptake transmembrane transporter activity"/>
    <property type="evidence" value="ECO:0007669"/>
    <property type="project" value="TreeGrafter"/>
</dbReference>